<proteinExistence type="predicted"/>
<evidence type="ECO:0000313" key="1">
    <source>
        <dbReference type="EMBL" id="MFB9775083.1"/>
    </source>
</evidence>
<reference evidence="1 2" key="1">
    <citation type="submission" date="2024-09" db="EMBL/GenBank/DDBJ databases">
        <authorList>
            <person name="Sun Q."/>
            <person name="Mori K."/>
        </authorList>
    </citation>
    <scope>NUCLEOTIDE SEQUENCE [LARGE SCALE GENOMIC DNA]</scope>
    <source>
        <strain evidence="1 2">JCM 11683</strain>
    </source>
</reference>
<protein>
    <submittedName>
        <fullName evidence="1">Phage portal protein</fullName>
    </submittedName>
</protein>
<name>A0ABV5WYS7_9MICO</name>
<dbReference type="EMBL" id="JBHMAU010000018">
    <property type="protein sequence ID" value="MFB9775083.1"/>
    <property type="molecule type" value="Genomic_DNA"/>
</dbReference>
<evidence type="ECO:0000313" key="2">
    <source>
        <dbReference type="Proteomes" id="UP001589707"/>
    </source>
</evidence>
<organism evidence="1 2">
    <name type="scientific">Brevibacterium otitidis</name>
    <dbReference type="NCBI Taxonomy" id="53364"/>
    <lineage>
        <taxon>Bacteria</taxon>
        <taxon>Bacillati</taxon>
        <taxon>Actinomycetota</taxon>
        <taxon>Actinomycetes</taxon>
        <taxon>Micrococcales</taxon>
        <taxon>Brevibacteriaceae</taxon>
        <taxon>Brevibacterium</taxon>
    </lineage>
</organism>
<dbReference type="Pfam" id="PF05133">
    <property type="entry name" value="SPP1_portal"/>
    <property type="match status" value="1"/>
</dbReference>
<dbReference type="RefSeq" id="WP_376837902.1">
    <property type="nucleotide sequence ID" value="NZ_JBHMAU010000018.1"/>
</dbReference>
<accession>A0ABV5WYS7</accession>
<dbReference type="InterPro" id="IPR021145">
    <property type="entry name" value="Portal_protein_SPP1_Gp6-like"/>
</dbReference>
<sequence length="345" mass="38607">MAELISPGVLQHDELQDFSEVTRRIDAHREHNWRRTQYYEAHRTVQDLGISTPPGLGNIGTVLGWPATVVDALEERLDITGFTAPNIDTDSLGINDIWNANELYREYPGAHIDSFIQGVAFLAVSRGGSGEPDPLITVESPNTMSAVYDPRGRRIKVAASVTHDENQRAVAASLYRPDSTTHVEKAPNGRWQVTHRDNHGLGRVTVRRLVNNARASRQWGRSEITRDIIYYTQAAMRTLLGTEVGREFYSAPQRWIMGAKQEAFERPDGSRATPWQTYMGRFLALSRDEDDDEAKDPKVGQFDPASPAPYIEIIKMLSIMVAGSPRVWWRVHSGTSATTGRLVSV</sequence>
<comment type="caution">
    <text evidence="1">The sequence shown here is derived from an EMBL/GenBank/DDBJ whole genome shotgun (WGS) entry which is preliminary data.</text>
</comment>
<dbReference type="Proteomes" id="UP001589707">
    <property type="component" value="Unassembled WGS sequence"/>
</dbReference>
<gene>
    <name evidence="1" type="ORF">ACFFN1_01400</name>
</gene>
<keyword evidence="2" id="KW-1185">Reference proteome</keyword>